<dbReference type="GO" id="GO:0043200">
    <property type="term" value="P:response to amino acid"/>
    <property type="evidence" value="ECO:0007669"/>
    <property type="project" value="TreeGrafter"/>
</dbReference>
<accession>A0A0M0KD97</accession>
<dbReference type="GO" id="GO:0005829">
    <property type="term" value="C:cytosol"/>
    <property type="evidence" value="ECO:0007669"/>
    <property type="project" value="TreeGrafter"/>
</dbReference>
<dbReference type="SUPFAM" id="SSF54909">
    <property type="entry name" value="Dimeric alpha+beta barrel"/>
    <property type="match status" value="1"/>
</dbReference>
<comment type="caution">
    <text evidence="5">The sequence shown here is derived from an EMBL/GenBank/DDBJ whole genome shotgun (WGS) entry which is preliminary data.</text>
</comment>
<evidence type="ECO:0000256" key="3">
    <source>
        <dbReference type="ARBA" id="ARBA00023163"/>
    </source>
</evidence>
<evidence type="ECO:0000256" key="1">
    <source>
        <dbReference type="ARBA" id="ARBA00023015"/>
    </source>
</evidence>
<dbReference type="InterPro" id="IPR036388">
    <property type="entry name" value="WH-like_DNA-bd_sf"/>
</dbReference>
<dbReference type="InterPro" id="IPR011991">
    <property type="entry name" value="ArsR-like_HTH"/>
</dbReference>
<protein>
    <submittedName>
        <fullName evidence="5">AsnC family transcriptional regulator</fullName>
    </submittedName>
</protein>
<feature type="domain" description="HTH asnC-type" evidence="4">
    <location>
        <begin position="1"/>
        <end position="62"/>
    </location>
</feature>
<dbReference type="SUPFAM" id="SSF46785">
    <property type="entry name" value="Winged helix' DNA-binding domain"/>
    <property type="match status" value="1"/>
</dbReference>
<dbReference type="PROSITE" id="PS00519">
    <property type="entry name" value="HTH_ASNC_1"/>
    <property type="match status" value="1"/>
</dbReference>
<dbReference type="RefSeq" id="WP_010896394.1">
    <property type="nucleotide sequence ID" value="NZ_CP040441.1"/>
</dbReference>
<dbReference type="InterPro" id="IPR000485">
    <property type="entry name" value="AsnC-type_HTH_dom"/>
</dbReference>
<dbReference type="PATRIC" id="fig|136160.3.peg.4038"/>
<keyword evidence="2" id="KW-0238">DNA-binding</keyword>
<sequence length="146" mass="16626">MDRSDIELLKVLQDNGRITLSELSKRLNLSRPSVTERLNRLKERGVIEGISARLSYPKIGKSVTVFIQVSEVTVPYATFEKFVEENPHIIECHRITGSISYMMKAVVRDMQHLQSLIDELVPYGTLNTSLVIKSPVPYKKVEPVEE</sequence>
<evidence type="ECO:0000313" key="5">
    <source>
        <dbReference type="EMBL" id="KOO36815.1"/>
    </source>
</evidence>
<dbReference type="PROSITE" id="PS50956">
    <property type="entry name" value="HTH_ASNC_2"/>
    <property type="match status" value="1"/>
</dbReference>
<dbReference type="InterPro" id="IPR011008">
    <property type="entry name" value="Dimeric_a/b-barrel"/>
</dbReference>
<proteinExistence type="predicted"/>
<dbReference type="Gene3D" id="1.10.10.10">
    <property type="entry name" value="Winged helix-like DNA-binding domain superfamily/Winged helix DNA-binding domain"/>
    <property type="match status" value="1"/>
</dbReference>
<evidence type="ECO:0000256" key="2">
    <source>
        <dbReference type="ARBA" id="ARBA00023125"/>
    </source>
</evidence>
<dbReference type="Pfam" id="PF13412">
    <property type="entry name" value="HTH_24"/>
    <property type="match status" value="1"/>
</dbReference>
<dbReference type="GeneID" id="87595755"/>
<organism evidence="5">
    <name type="scientific">Halalkalibacterium halodurans</name>
    <name type="common">Bacillus halodurans</name>
    <dbReference type="NCBI Taxonomy" id="86665"/>
    <lineage>
        <taxon>Bacteria</taxon>
        <taxon>Bacillati</taxon>
        <taxon>Bacillota</taxon>
        <taxon>Bacilli</taxon>
        <taxon>Bacillales</taxon>
        <taxon>Bacillaceae</taxon>
        <taxon>Halalkalibacterium (ex Joshi et al. 2022)</taxon>
    </lineage>
</organism>
<gene>
    <name evidence="5" type="ORF">AMD02_15495</name>
</gene>
<keyword evidence="1" id="KW-0805">Transcription regulation</keyword>
<dbReference type="InterPro" id="IPR036390">
    <property type="entry name" value="WH_DNA-bd_sf"/>
</dbReference>
<evidence type="ECO:0000259" key="4">
    <source>
        <dbReference type="PROSITE" id="PS50956"/>
    </source>
</evidence>
<dbReference type="PRINTS" id="PR00033">
    <property type="entry name" value="HTHASNC"/>
</dbReference>
<dbReference type="Pfam" id="PF01037">
    <property type="entry name" value="AsnC_trans_reg"/>
    <property type="match status" value="1"/>
</dbReference>
<dbReference type="Gene3D" id="3.30.70.920">
    <property type="match status" value="1"/>
</dbReference>
<reference evidence="5" key="1">
    <citation type="submission" date="2015-08" db="EMBL/GenBank/DDBJ databases">
        <title>Complete DNA Sequence of Pseudomonas syringae pv. actinidiae, the Causal Agent of Kiwifruit Canker Disease.</title>
        <authorList>
            <person name="Rikkerink E.H.A."/>
            <person name="Fineran P.C."/>
        </authorList>
    </citation>
    <scope>NUCLEOTIDE SEQUENCE</scope>
    <source>
        <strain evidence="5">DSM 13666</strain>
    </source>
</reference>
<dbReference type="CDD" id="cd00090">
    <property type="entry name" value="HTH_ARSR"/>
    <property type="match status" value="1"/>
</dbReference>
<dbReference type="InterPro" id="IPR019885">
    <property type="entry name" value="Tscrpt_reg_HTH_AsnC-type_CS"/>
</dbReference>
<name>A0A0M0KD97_ALKHA</name>
<dbReference type="PANTHER" id="PTHR30154">
    <property type="entry name" value="LEUCINE-RESPONSIVE REGULATORY PROTEIN"/>
    <property type="match status" value="1"/>
</dbReference>
<dbReference type="SMART" id="SM00344">
    <property type="entry name" value="HTH_ASNC"/>
    <property type="match status" value="1"/>
</dbReference>
<dbReference type="OMA" id="DMDIGID"/>
<dbReference type="InterPro" id="IPR019888">
    <property type="entry name" value="Tscrpt_reg_AsnC-like"/>
</dbReference>
<keyword evidence="3" id="KW-0804">Transcription</keyword>
<dbReference type="GO" id="GO:0043565">
    <property type="term" value="F:sequence-specific DNA binding"/>
    <property type="evidence" value="ECO:0007669"/>
    <property type="project" value="InterPro"/>
</dbReference>
<dbReference type="EMBL" id="LILD01000003">
    <property type="protein sequence ID" value="KOO36815.1"/>
    <property type="molecule type" value="Genomic_DNA"/>
</dbReference>
<dbReference type="AlphaFoldDB" id="A0A0M0KD97"/>
<dbReference type="InterPro" id="IPR019887">
    <property type="entry name" value="Tscrpt_reg_AsnC/Lrp_C"/>
</dbReference>
<dbReference type="PANTHER" id="PTHR30154:SF53">
    <property type="entry name" value="HTH-TYPE TRANSCRIPTIONAL REGULATOR LRPC"/>
    <property type="match status" value="1"/>
</dbReference>